<dbReference type="InterPro" id="IPR011990">
    <property type="entry name" value="TPR-like_helical_dom_sf"/>
</dbReference>
<proteinExistence type="predicted"/>
<dbReference type="AlphaFoldDB" id="A0AAW9TWD0"/>
<name>A0AAW9TWD0_RHIML</name>
<reference evidence="1 2" key="1">
    <citation type="journal article" date="2013" name="Genome Biol.">
        <title>Comparative genomics of the core and accessory genomes of 48 Sinorhizobium strains comprising five genospecies.</title>
        <authorList>
            <person name="Sugawara M."/>
            <person name="Epstein B."/>
            <person name="Badgley B.D."/>
            <person name="Unno T."/>
            <person name="Xu L."/>
            <person name="Reese J."/>
            <person name="Gyaneshwar P."/>
            <person name="Denny R."/>
            <person name="Mudge J."/>
            <person name="Bharti A.K."/>
            <person name="Farmer A.D."/>
            <person name="May G.D."/>
            <person name="Woodward J.E."/>
            <person name="Medigue C."/>
            <person name="Vallenet D."/>
            <person name="Lajus A."/>
            <person name="Rouy Z."/>
            <person name="Martinez-Vaz B."/>
            <person name="Tiffin P."/>
            <person name="Young N.D."/>
            <person name="Sadowsky M.J."/>
        </authorList>
    </citation>
    <scope>NUCLEOTIDE SEQUENCE [LARGE SCALE GENOMIC DNA]</scope>
    <source>
        <strain evidence="1 2">N6B1</strain>
    </source>
</reference>
<gene>
    <name evidence="1" type="ORF">GHK53_21325</name>
</gene>
<dbReference type="Proteomes" id="UP000429484">
    <property type="component" value="Unassembled WGS sequence"/>
</dbReference>
<protein>
    <recommendedName>
        <fullName evidence="3">Tetratricopeptide repeat protein</fullName>
    </recommendedName>
</protein>
<dbReference type="EMBL" id="WISR01000170">
    <property type="protein sequence ID" value="MQW35250.1"/>
    <property type="molecule type" value="Genomic_DNA"/>
</dbReference>
<dbReference type="SUPFAM" id="SSF48452">
    <property type="entry name" value="TPR-like"/>
    <property type="match status" value="1"/>
</dbReference>
<evidence type="ECO:0000313" key="1">
    <source>
        <dbReference type="EMBL" id="MQW35250.1"/>
    </source>
</evidence>
<accession>A0AAW9TWD0</accession>
<comment type="caution">
    <text evidence="1">The sequence shown here is derived from an EMBL/GenBank/DDBJ whole genome shotgun (WGS) entry which is preliminary data.</text>
</comment>
<organism evidence="1 2">
    <name type="scientific">Rhizobium meliloti</name>
    <name type="common">Ensifer meliloti</name>
    <name type="synonym">Sinorhizobium meliloti</name>
    <dbReference type="NCBI Taxonomy" id="382"/>
    <lineage>
        <taxon>Bacteria</taxon>
        <taxon>Pseudomonadati</taxon>
        <taxon>Pseudomonadota</taxon>
        <taxon>Alphaproteobacteria</taxon>
        <taxon>Hyphomicrobiales</taxon>
        <taxon>Rhizobiaceae</taxon>
        <taxon>Sinorhizobium/Ensifer group</taxon>
        <taxon>Sinorhizobium</taxon>
    </lineage>
</organism>
<sequence length="90" mass="9956">MRGFIYIVLGKNKEAVEVLKTREFADAPVQLAIAYMRLGRDAEAQAAVAKMLKSGPIATIQSWRQAWNFRDNAILDWASADLARAGPPSH</sequence>
<evidence type="ECO:0008006" key="3">
    <source>
        <dbReference type="Google" id="ProtNLM"/>
    </source>
</evidence>
<evidence type="ECO:0000313" key="2">
    <source>
        <dbReference type="Proteomes" id="UP000429484"/>
    </source>
</evidence>